<sequence>MLNTQSYIIYPFRYLLSFCLLSFCLLLSQFSFAQKKESNIGSEEVNIVKPYTPTISDASKIQESPVLDDDGNAKKETINYSIFSFPVASTFAPAKGKAEGVDKEAQEKFYNNYATFGYGNYGNLNAELFVNKELGSNDYVGGMFRHFSSSGGVNDVPLDSWFYDTSLDATYGANYDTMSWNVDLGYQNQVYNWFGLPTDFGSTLSASDRNSLIAGIDTKHAYSGISLGGKMRFNEGAFKEAAMKFSHFSDSYGSSENRFYVKPSLQFDVANQFVKTDFIVDYVDGSFDKNYTNTNTEAVKYGFTNLGISPSFVIQENGWNVKLGASLFYSIDREGSNNQFLIYPNINVSYPVVDDLMIFYAGAEGALEQNSYMDFVKENPFLSPTLLIAPTDRQYDIFAGLKGKLASSVSYNLRGSYNNERNKALFRSNDYTENTANENYAFGNSFQVVYDDVRTFRFSGDLKADFSENVSFAIGGTFSSYKNSFEQEAWNLPAVEVNSSIDFNITPKWFAGAKAFYVGERKDLKTNTDLMPVGSPVKLGSYFDVNSHLGYKHNSQLTGFIKLNNMTGKSYQKWMNYPVQGFQVLVGANYKFDF</sequence>
<accession>A0ABV4T8M2</accession>
<keyword evidence="3" id="KW-0998">Cell outer membrane</keyword>
<evidence type="ECO:0000256" key="3">
    <source>
        <dbReference type="ARBA" id="ARBA00023237"/>
    </source>
</evidence>
<dbReference type="EMBL" id="JBCFQL010000002">
    <property type="protein sequence ID" value="MFA9190293.1"/>
    <property type="molecule type" value="Genomic_DNA"/>
</dbReference>
<name>A0ABV4T8M2_9FLAO</name>
<dbReference type="Proteomes" id="UP001574169">
    <property type="component" value="Unassembled WGS sequence"/>
</dbReference>
<dbReference type="RefSeq" id="WP_373405307.1">
    <property type="nucleotide sequence ID" value="NZ_JBCFQL010000002.1"/>
</dbReference>
<dbReference type="InterPro" id="IPR036942">
    <property type="entry name" value="Beta-barrel_TonB_sf"/>
</dbReference>
<comment type="caution">
    <text evidence="5">The sequence shown here is derived from an EMBL/GenBank/DDBJ whole genome shotgun (WGS) entry which is preliminary data.</text>
</comment>
<evidence type="ECO:0000313" key="5">
    <source>
        <dbReference type="EMBL" id="MFA9190293.1"/>
    </source>
</evidence>
<gene>
    <name evidence="5" type="ORF">AAGV28_02815</name>
</gene>
<keyword evidence="2" id="KW-0472">Membrane</keyword>
<evidence type="ECO:0000256" key="2">
    <source>
        <dbReference type="ARBA" id="ARBA00023136"/>
    </source>
</evidence>
<evidence type="ECO:0000256" key="4">
    <source>
        <dbReference type="SAM" id="SignalP"/>
    </source>
</evidence>
<reference evidence="5 6" key="1">
    <citation type="submission" date="2024-04" db="EMBL/GenBank/DDBJ databases">
        <title>New Clade of Flavobacterium.</title>
        <authorList>
            <person name="Matos L."/>
            <person name="Proenca D.N."/>
            <person name="Fransisco R.M."/>
            <person name="Chung A.P."/>
            <person name="Maccario L."/>
            <person name="Sorensen S.J."/>
            <person name="Morais P.V."/>
        </authorList>
    </citation>
    <scope>NUCLEOTIDE SEQUENCE [LARGE SCALE GENOMIC DNA]</scope>
    <source>
        <strain evidence="5 6">FZUC8N2.13</strain>
    </source>
</reference>
<keyword evidence="5" id="KW-0675">Receptor</keyword>
<dbReference type="Gene3D" id="2.40.170.20">
    <property type="entry name" value="TonB-dependent receptor, beta-barrel domain"/>
    <property type="match status" value="1"/>
</dbReference>
<evidence type="ECO:0000256" key="1">
    <source>
        <dbReference type="ARBA" id="ARBA00004442"/>
    </source>
</evidence>
<keyword evidence="4" id="KW-0732">Signal</keyword>
<keyword evidence="6" id="KW-1185">Reference proteome</keyword>
<protein>
    <submittedName>
        <fullName evidence="5">TonB-dependent receptor</fullName>
    </submittedName>
</protein>
<evidence type="ECO:0000313" key="6">
    <source>
        <dbReference type="Proteomes" id="UP001574169"/>
    </source>
</evidence>
<feature type="chain" id="PRO_5046829817" evidence="4">
    <location>
        <begin position="34"/>
        <end position="594"/>
    </location>
</feature>
<proteinExistence type="predicted"/>
<comment type="subcellular location">
    <subcellularLocation>
        <location evidence="1">Cell outer membrane</location>
    </subcellularLocation>
</comment>
<organism evidence="5 6">
    <name type="scientific">Flavobacterium zubiriense</name>
    <dbReference type="NCBI Taxonomy" id="3138075"/>
    <lineage>
        <taxon>Bacteria</taxon>
        <taxon>Pseudomonadati</taxon>
        <taxon>Bacteroidota</taxon>
        <taxon>Flavobacteriia</taxon>
        <taxon>Flavobacteriales</taxon>
        <taxon>Flavobacteriaceae</taxon>
        <taxon>Flavobacterium</taxon>
    </lineage>
</organism>
<dbReference type="SUPFAM" id="SSF56935">
    <property type="entry name" value="Porins"/>
    <property type="match status" value="1"/>
</dbReference>
<feature type="signal peptide" evidence="4">
    <location>
        <begin position="1"/>
        <end position="33"/>
    </location>
</feature>